<feature type="region of interest" description="Disordered" evidence="7">
    <location>
        <begin position="1840"/>
        <end position="1870"/>
    </location>
</feature>
<feature type="region of interest" description="Disordered" evidence="7">
    <location>
        <begin position="1156"/>
        <end position="1180"/>
    </location>
</feature>
<keyword evidence="6" id="KW-0131">Cell cycle</keyword>
<dbReference type="PANTHER" id="PTHR22928:SF3">
    <property type="entry name" value="TELOMERE-ASSOCIATED PROTEIN RIF1"/>
    <property type="match status" value="1"/>
</dbReference>
<dbReference type="InterPro" id="IPR016024">
    <property type="entry name" value="ARM-type_fold"/>
</dbReference>
<name>A0AAD9STZ7_9HELO</name>
<feature type="region of interest" description="Disordered" evidence="7">
    <location>
        <begin position="1987"/>
        <end position="2013"/>
    </location>
</feature>
<comment type="caution">
    <text evidence="9">The sequence shown here is derived from an EMBL/GenBank/DDBJ whole genome shotgun (WGS) entry which is preliminary data.</text>
</comment>
<feature type="region of interest" description="Disordered" evidence="7">
    <location>
        <begin position="1737"/>
        <end position="1804"/>
    </location>
</feature>
<accession>A0AAD9STZ7</accession>
<feature type="compositionally biased region" description="Basic and acidic residues" evidence="7">
    <location>
        <begin position="1571"/>
        <end position="1585"/>
    </location>
</feature>
<reference evidence="9" key="1">
    <citation type="submission" date="2023-06" db="EMBL/GenBank/DDBJ databases">
        <title>Draft genome of Marssonina rosae.</title>
        <authorList>
            <person name="Cheng Q."/>
        </authorList>
    </citation>
    <scope>NUCLEOTIDE SEQUENCE</scope>
    <source>
        <strain evidence="9">R4</strain>
    </source>
</reference>
<keyword evidence="5" id="KW-0539">Nucleus</keyword>
<proteinExistence type="predicted"/>
<dbReference type="InterPro" id="IPR022031">
    <property type="entry name" value="Rif1_N"/>
</dbReference>
<feature type="compositionally biased region" description="Pro residues" evidence="7">
    <location>
        <begin position="9"/>
        <end position="21"/>
    </location>
</feature>
<feature type="region of interest" description="Disordered" evidence="7">
    <location>
        <begin position="1"/>
        <end position="32"/>
    </location>
</feature>
<dbReference type="GO" id="GO:0005634">
    <property type="term" value="C:nucleus"/>
    <property type="evidence" value="ECO:0007669"/>
    <property type="project" value="UniProtKB-SubCell"/>
</dbReference>
<evidence type="ECO:0000256" key="4">
    <source>
        <dbReference type="ARBA" id="ARBA00022895"/>
    </source>
</evidence>
<evidence type="ECO:0000256" key="7">
    <source>
        <dbReference type="SAM" id="MobiDB-lite"/>
    </source>
</evidence>
<evidence type="ECO:0000256" key="5">
    <source>
        <dbReference type="ARBA" id="ARBA00023242"/>
    </source>
</evidence>
<evidence type="ECO:0000256" key="1">
    <source>
        <dbReference type="ARBA" id="ARBA00004123"/>
    </source>
</evidence>
<comment type="subcellular location">
    <subcellularLocation>
        <location evidence="2">Chromosome</location>
        <location evidence="2">Telomere</location>
    </subcellularLocation>
    <subcellularLocation>
        <location evidence="1">Nucleus</location>
    </subcellularLocation>
</comment>
<protein>
    <recommendedName>
        <fullName evidence="8">Telomere-associated protein Rif1 N-terminal domain-containing protein</fullName>
    </recommendedName>
</protein>
<feature type="region of interest" description="Disordered" evidence="7">
    <location>
        <begin position="1367"/>
        <end position="1391"/>
    </location>
</feature>
<keyword evidence="10" id="KW-1185">Reference proteome</keyword>
<dbReference type="PANTHER" id="PTHR22928">
    <property type="entry name" value="TELOMERE-ASSOCIATED PROTEIN RIF1"/>
    <property type="match status" value="1"/>
</dbReference>
<feature type="compositionally biased region" description="Low complexity" evidence="7">
    <location>
        <begin position="1764"/>
        <end position="1785"/>
    </location>
</feature>
<feature type="compositionally biased region" description="Basic and acidic residues" evidence="7">
    <location>
        <begin position="1210"/>
        <end position="1220"/>
    </location>
</feature>
<dbReference type="EMBL" id="JAUBYV010000013">
    <property type="protein sequence ID" value="KAK2623546.1"/>
    <property type="molecule type" value="Genomic_DNA"/>
</dbReference>
<gene>
    <name evidence="9" type="ORF">QTJ16_007100</name>
</gene>
<dbReference type="Pfam" id="PF12231">
    <property type="entry name" value="Rif1_N"/>
    <property type="match status" value="1"/>
</dbReference>
<keyword evidence="4" id="KW-0779">Telomere</keyword>
<evidence type="ECO:0000256" key="3">
    <source>
        <dbReference type="ARBA" id="ARBA00022454"/>
    </source>
</evidence>
<feature type="domain" description="Telomere-associated protein Rif1 N-terminal" evidence="8">
    <location>
        <begin position="158"/>
        <end position="523"/>
    </location>
</feature>
<organism evidence="9 10">
    <name type="scientific">Diplocarpon rosae</name>
    <dbReference type="NCBI Taxonomy" id="946125"/>
    <lineage>
        <taxon>Eukaryota</taxon>
        <taxon>Fungi</taxon>
        <taxon>Dikarya</taxon>
        <taxon>Ascomycota</taxon>
        <taxon>Pezizomycotina</taxon>
        <taxon>Leotiomycetes</taxon>
        <taxon>Helotiales</taxon>
        <taxon>Drepanopezizaceae</taxon>
        <taxon>Diplocarpon</taxon>
    </lineage>
</organism>
<dbReference type="Proteomes" id="UP001285354">
    <property type="component" value="Unassembled WGS sequence"/>
</dbReference>
<feature type="region of interest" description="Disordered" evidence="7">
    <location>
        <begin position="1529"/>
        <end position="1594"/>
    </location>
</feature>
<keyword evidence="3" id="KW-0158">Chromosome</keyword>
<feature type="region of interest" description="Disordered" evidence="7">
    <location>
        <begin position="1335"/>
        <end position="1354"/>
    </location>
</feature>
<sequence length="2071" mass="229866">MVESAAASNPPPIEARPPTPPRESGYKQHKAPFYGLARLYRNDANHRRASAPASGTSAPVEAVHVHTPGSGKSGKKRVLWSESTEYKDPPAASFDGKSITRLVQPLAPSSERKPPKSILKASNGFHEPEPISLGNTKLLPVHHHATFTTMLESVLQQLAGKDRSSKMDAYLMLSSTLKASENVPDPKALRGKMAQLCQFIWQDLSQKLENGKADTGLVVNALILLSSFLQKPAMTDSFPPDFAVQFVDHAIRAIEDELTSKEVLKHLLFIMAQQNFPAKVMNQERVGRLITAAHNVGQVKGKSIAISRISVYRALLRHSKSYMINNAAWIGDMFTDMLSSLKETRSHAIAFGFEAAIALGNEANASRAVINLFKSEAEGVAFADYYSDKLKIMVKQKEDGVSAAVPQIWSIVILFLRSNPETMVKWKFWISYLGVIQLCFNSKDTATKMEANFAWNRLIYAVQPNERSSARLRSLLSQALVTQLNSRKSQRRFTLGTVNILLYYALKPQSPSSQLDFFWDEYVVPFVNACLESTKDREAEVAKQEITDACIILECLFDPTTQRKWLETRAIDSLQHNVMSPAELPALDSKWLRRNFFRVFRVLVPTTEKLYWDLCSSNSPISKLWKTYIASIASPAVKEVEPNANSDSMSCIASIFSMLHKFWNSGVDKIGSLPVANALSSDEKSAAFLKGFEYIASTSISGLGTYPFTRKQLSIVQDSFIAVGTPSHEPKRNRAEMKLTLHHLVLIMASPSPGLVYQRPFCQLIAQTLSPFFLACQSKRSRMEFLKKLFHLLSTESTEQSRAIWQVLADFATTTTDTREEYESSDEQPLGSDYRDISTVLNRGANLSPDAVLPGWKSLFEALVTSITLDAGDAGRAIAVIEPVSTFFTSSGPNQAEPRGLPYFCLVLEKAKYPKDRQALDAASRKLWGVPANQKSSTFDPYVHLYEYIRASLKTANLMHSKNLVIEHADIISAVTNFLGRCPVSFLLPVLARIQSGIECWVLDDEAKLVGGDVLSKAVATMWGMIRTLISRILDQNSHTEVLSVLETLICSGLNSKHMSIVNATIKFWNQSFGSCEEHLAYPESVKEALLKLRTAAELQLPFFPESFDGDSSANQRQPMEFVESQNEFGVPEVSPTTKMLRQTTPQVLIRVGRTTSMKRSRENTPNCDTRKSRKLDTTPRIRHDDSQVQFEAVESSPADRVFDSQLLTDKQKETKERQAAENSMFPDLRSTPIPLEKPAQIESEMELPPHRSSSQIRTRMPEINRETTPTLIIPSDDDGFIASSPTPKRLMRGESAALDPPSSPPETPAKQNVSYRSPHKSPHKIFSPRSSYIVDLTSSPEPSPELEPDNEQDVQLKEAVERFVNADFVSSPPEMIPRNGSEKSIDMDPTVEIDETKLEVSEYERSSIEASGSLSMAASFGLFAKTPLDFPDNTISSVEFTTIEHYSSSAEEDPSDQLRNSQREEELKAAMKVDLSLPQTLPLKSGLANEIVFTRKALIDPRHPVSSAAGRFVDAHSSPLSSDKQVFEDAVSSPHSIDENSKHAQLPSTPADFGNDSSFQRMMEEFDDDSIARRPSTDDFDRRQTRSLSAQSSVIKVPAPTCPRRVSTRKYSSKKTINVKPTADRNLPAQGQMKSSSIHSLIPETPGIKIAEQIPIIGDDALEYNDEDTIIVDTFSLENNQTVAEHARKKLIGRKRKLQEVGYDMNEVPDSQDIEAEMDSELLAWFGRLKLTNSDSSQLKISPEKKRRGRARRSSQVEQPIPEVESSQDSLSQSTSVDLDTLSTGMKADSTASGGKDDEDTSGQILLGKQYKVDVLNAKNQAWKKTRVVSSPKIETKIGATAKSKNNHRKVPPAPTKEHGIAESSTQSTNRVGVVQQVWHKIAQVVHSRSRSQEEKEVPPTPSKELEIDESFEDSAVTADATEAERQQPVTTEEDVDFETPGADELEPNADVIQRSPIDESILRKFGSPLPVSEDMRLDGSILPVTSSAAGSEDHSFPAPETPAQAPEDPVIPETPLVTAECLASKLQSLLRDLQRASLSRREVDSLEDLFMDAKEQLYKAGRRGRDVNG</sequence>
<evidence type="ECO:0000256" key="2">
    <source>
        <dbReference type="ARBA" id="ARBA00004574"/>
    </source>
</evidence>
<dbReference type="GO" id="GO:0140445">
    <property type="term" value="C:chromosome, telomeric repeat region"/>
    <property type="evidence" value="ECO:0007669"/>
    <property type="project" value="TreeGrafter"/>
</dbReference>
<evidence type="ECO:0000256" key="6">
    <source>
        <dbReference type="ARBA" id="ARBA00023306"/>
    </source>
</evidence>
<feature type="compositionally biased region" description="Basic and acidic residues" evidence="7">
    <location>
        <begin position="1169"/>
        <end position="1180"/>
    </location>
</feature>
<evidence type="ECO:0000259" key="8">
    <source>
        <dbReference type="Pfam" id="PF12231"/>
    </source>
</evidence>
<feature type="compositionally biased region" description="Polar residues" evidence="7">
    <location>
        <begin position="1156"/>
        <end position="1168"/>
    </location>
</feature>
<feature type="region of interest" description="Disordered" evidence="7">
    <location>
        <begin position="44"/>
        <end position="77"/>
    </location>
</feature>
<feature type="region of interest" description="Disordered" evidence="7">
    <location>
        <begin position="1193"/>
        <end position="1330"/>
    </location>
</feature>
<dbReference type="GO" id="GO:0000723">
    <property type="term" value="P:telomere maintenance"/>
    <property type="evidence" value="ECO:0007669"/>
    <property type="project" value="TreeGrafter"/>
</dbReference>
<evidence type="ECO:0000313" key="10">
    <source>
        <dbReference type="Proteomes" id="UP001285354"/>
    </source>
</evidence>
<feature type="compositionally biased region" description="Acidic residues" evidence="7">
    <location>
        <begin position="1933"/>
        <end position="1949"/>
    </location>
</feature>
<feature type="region of interest" description="Disordered" evidence="7">
    <location>
        <begin position="1887"/>
        <end position="1957"/>
    </location>
</feature>
<dbReference type="SUPFAM" id="SSF48371">
    <property type="entry name" value="ARM repeat"/>
    <property type="match status" value="1"/>
</dbReference>
<evidence type="ECO:0000313" key="9">
    <source>
        <dbReference type="EMBL" id="KAK2623546.1"/>
    </source>
</evidence>